<name>A0ABV5R1Y7_9ACTN</name>
<protein>
    <submittedName>
        <fullName evidence="1">Uncharacterized protein</fullName>
    </submittedName>
</protein>
<dbReference type="EMBL" id="JBHMCG010000024">
    <property type="protein sequence ID" value="MFB9571864.1"/>
    <property type="molecule type" value="Genomic_DNA"/>
</dbReference>
<dbReference type="Proteomes" id="UP001589710">
    <property type="component" value="Unassembled WGS sequence"/>
</dbReference>
<accession>A0ABV5R1Y7</accession>
<evidence type="ECO:0000313" key="1">
    <source>
        <dbReference type="EMBL" id="MFB9571864.1"/>
    </source>
</evidence>
<evidence type="ECO:0000313" key="2">
    <source>
        <dbReference type="Proteomes" id="UP001589710"/>
    </source>
</evidence>
<keyword evidence="2" id="KW-1185">Reference proteome</keyword>
<sequence length="51" mass="5025">MFEFFAFVGRHGGQAGSHPVNDVFEGGDLGGEGGGDEVGGVHGLGCFAVGS</sequence>
<organism evidence="1 2">
    <name type="scientific">Streptomyces yanii</name>
    <dbReference type="NCBI Taxonomy" id="78510"/>
    <lineage>
        <taxon>Bacteria</taxon>
        <taxon>Bacillati</taxon>
        <taxon>Actinomycetota</taxon>
        <taxon>Actinomycetes</taxon>
        <taxon>Kitasatosporales</taxon>
        <taxon>Streptomycetaceae</taxon>
        <taxon>Streptomyces</taxon>
    </lineage>
</organism>
<reference evidence="1 2" key="1">
    <citation type="submission" date="2024-09" db="EMBL/GenBank/DDBJ databases">
        <authorList>
            <person name="Sun Q."/>
            <person name="Mori K."/>
        </authorList>
    </citation>
    <scope>NUCLEOTIDE SEQUENCE [LARGE SCALE GENOMIC DNA]</scope>
    <source>
        <strain evidence="1 2">JCM 3331</strain>
    </source>
</reference>
<proteinExistence type="predicted"/>
<dbReference type="RefSeq" id="WP_345516089.1">
    <property type="nucleotide sequence ID" value="NZ_BAAAXD010000035.1"/>
</dbReference>
<comment type="caution">
    <text evidence="1">The sequence shown here is derived from an EMBL/GenBank/DDBJ whole genome shotgun (WGS) entry which is preliminary data.</text>
</comment>
<gene>
    <name evidence="1" type="ORF">ACFFTL_05790</name>
</gene>